<evidence type="ECO:0000313" key="2">
    <source>
        <dbReference type="Proteomes" id="UP000677054"/>
    </source>
</evidence>
<protein>
    <submittedName>
        <fullName evidence="1">Uncharacterized protein</fullName>
    </submittedName>
</protein>
<gene>
    <name evidence="1" type="ORF">DSTB1V02_LOCUS11418</name>
</gene>
<name>A0A7R9FQT5_9CRUS</name>
<dbReference type="AlphaFoldDB" id="A0A7R9FQT5"/>
<dbReference type="EMBL" id="CAJPEV010003705">
    <property type="protein sequence ID" value="CAG0900373.1"/>
    <property type="molecule type" value="Genomic_DNA"/>
</dbReference>
<keyword evidence="2" id="KW-1185">Reference proteome</keyword>
<dbReference type="Proteomes" id="UP000677054">
    <property type="component" value="Unassembled WGS sequence"/>
</dbReference>
<accession>A0A7R9FQT5</accession>
<dbReference type="EMBL" id="LR903222">
    <property type="protein sequence ID" value="CAD7251656.1"/>
    <property type="molecule type" value="Genomic_DNA"/>
</dbReference>
<sequence length="149" mass="17442">MKESRGAQSLYLQEVLTYSGDSAFLIFLQALRRHEYTTLAENLEKHLEVIDINGILEDLKDQRVIEHADYVENTKKSWKEKMLFLREVLPLKEERFPKIMQDLRESGHVYLPFMLEQGHVGSLLNLMQDFSNEMPEAAGKTLRFEQAIK</sequence>
<evidence type="ECO:0000313" key="1">
    <source>
        <dbReference type="EMBL" id="CAD7251656.1"/>
    </source>
</evidence>
<organism evidence="1">
    <name type="scientific">Darwinula stevensoni</name>
    <dbReference type="NCBI Taxonomy" id="69355"/>
    <lineage>
        <taxon>Eukaryota</taxon>
        <taxon>Metazoa</taxon>
        <taxon>Ecdysozoa</taxon>
        <taxon>Arthropoda</taxon>
        <taxon>Crustacea</taxon>
        <taxon>Oligostraca</taxon>
        <taxon>Ostracoda</taxon>
        <taxon>Podocopa</taxon>
        <taxon>Podocopida</taxon>
        <taxon>Darwinulocopina</taxon>
        <taxon>Darwinuloidea</taxon>
        <taxon>Darwinulidae</taxon>
        <taxon>Darwinula</taxon>
    </lineage>
</organism>
<proteinExistence type="predicted"/>
<reference evidence="1" key="1">
    <citation type="submission" date="2020-11" db="EMBL/GenBank/DDBJ databases">
        <authorList>
            <person name="Tran Van P."/>
        </authorList>
    </citation>
    <scope>NUCLEOTIDE SEQUENCE</scope>
</reference>